<dbReference type="HOGENOM" id="CLU_135126_1_0_1"/>
<feature type="region of interest" description="Disordered" evidence="1">
    <location>
        <begin position="1"/>
        <end position="20"/>
    </location>
</feature>
<dbReference type="Proteomes" id="UP000054302">
    <property type="component" value="Unassembled WGS sequence"/>
</dbReference>
<gene>
    <name evidence="3" type="ORF">PV10_08784</name>
</gene>
<dbReference type="AlphaFoldDB" id="A0A0D1XLZ7"/>
<evidence type="ECO:0000256" key="1">
    <source>
        <dbReference type="SAM" id="MobiDB-lite"/>
    </source>
</evidence>
<evidence type="ECO:0000313" key="3">
    <source>
        <dbReference type="EMBL" id="KIV89196.1"/>
    </source>
</evidence>
<proteinExistence type="predicted"/>
<keyword evidence="2" id="KW-0472">Membrane</keyword>
<reference evidence="3 4" key="1">
    <citation type="submission" date="2015-01" db="EMBL/GenBank/DDBJ databases">
        <title>The Genome Sequence of Exophiala mesophila CBS40295.</title>
        <authorList>
            <consortium name="The Broad Institute Genomics Platform"/>
            <person name="Cuomo C."/>
            <person name="de Hoog S."/>
            <person name="Gorbushina A."/>
            <person name="Stielow B."/>
            <person name="Teixiera M."/>
            <person name="Abouelleil A."/>
            <person name="Chapman S.B."/>
            <person name="Priest M."/>
            <person name="Young S.K."/>
            <person name="Wortman J."/>
            <person name="Nusbaum C."/>
            <person name="Birren B."/>
        </authorList>
    </citation>
    <scope>NUCLEOTIDE SEQUENCE [LARGE SCALE GENOMIC DNA]</scope>
    <source>
        <strain evidence="3 4">CBS 40295</strain>
    </source>
</reference>
<dbReference type="GeneID" id="27326629"/>
<keyword evidence="2" id="KW-1133">Transmembrane helix</keyword>
<feature type="transmembrane region" description="Helical" evidence="2">
    <location>
        <begin position="32"/>
        <end position="52"/>
    </location>
</feature>
<feature type="compositionally biased region" description="Pro residues" evidence="1">
    <location>
        <begin position="1"/>
        <end position="12"/>
    </location>
</feature>
<protein>
    <submittedName>
        <fullName evidence="3">Uncharacterized protein</fullName>
    </submittedName>
</protein>
<dbReference type="EMBL" id="KN847525">
    <property type="protein sequence ID" value="KIV89196.1"/>
    <property type="molecule type" value="Genomic_DNA"/>
</dbReference>
<dbReference type="OrthoDB" id="4113977at2759"/>
<organism evidence="3 4">
    <name type="scientific">Exophiala mesophila</name>
    <name type="common">Black yeast-like fungus</name>
    <dbReference type="NCBI Taxonomy" id="212818"/>
    <lineage>
        <taxon>Eukaryota</taxon>
        <taxon>Fungi</taxon>
        <taxon>Dikarya</taxon>
        <taxon>Ascomycota</taxon>
        <taxon>Pezizomycotina</taxon>
        <taxon>Eurotiomycetes</taxon>
        <taxon>Chaetothyriomycetidae</taxon>
        <taxon>Chaetothyriales</taxon>
        <taxon>Herpotrichiellaceae</taxon>
        <taxon>Exophiala</taxon>
    </lineage>
</organism>
<keyword evidence="2" id="KW-0812">Transmembrane</keyword>
<sequence length="105" mass="11982">MPPPPARNPSPGPGADGYQTAFSRAHPTWQKLLVTSMKLSTPLLITATLFAAGLMKRPLWERVFMWRAAMVSFLSRWVLVTWTIAWTLNGWEPPDQQLDHQHDEE</sequence>
<dbReference type="VEuPathDB" id="FungiDB:PV10_08784"/>
<keyword evidence="4" id="KW-1185">Reference proteome</keyword>
<feature type="transmembrane region" description="Helical" evidence="2">
    <location>
        <begin position="64"/>
        <end position="85"/>
    </location>
</feature>
<dbReference type="RefSeq" id="XP_016220770.1">
    <property type="nucleotide sequence ID" value="XM_016373859.1"/>
</dbReference>
<evidence type="ECO:0000313" key="4">
    <source>
        <dbReference type="Proteomes" id="UP000054302"/>
    </source>
</evidence>
<evidence type="ECO:0000256" key="2">
    <source>
        <dbReference type="SAM" id="Phobius"/>
    </source>
</evidence>
<accession>A0A0D1XLZ7</accession>
<name>A0A0D1XLZ7_EXOME</name>